<reference evidence="1 2" key="1">
    <citation type="journal article" date="2023" name="Sci. Data">
        <title>Genome assembly of the Korean intertidal mud-creeper Batillaria attramentaria.</title>
        <authorList>
            <person name="Patra A.K."/>
            <person name="Ho P.T."/>
            <person name="Jun S."/>
            <person name="Lee S.J."/>
            <person name="Kim Y."/>
            <person name="Won Y.J."/>
        </authorList>
    </citation>
    <scope>NUCLEOTIDE SEQUENCE [LARGE SCALE GENOMIC DNA]</scope>
    <source>
        <strain evidence="1">Wonlab-2016</strain>
    </source>
</reference>
<proteinExistence type="predicted"/>
<dbReference type="AlphaFoldDB" id="A0ABD0LD10"/>
<sequence length="90" mass="9673">MGFSKMKEVLRVGTSFDRNQSVMDQGVTKGRPSATALSPSLSTILMYHSSQDPGSHCNLVNESAGRDHQSFGGCLPRLRGCCAVRLDTGK</sequence>
<dbReference type="Proteomes" id="UP001519460">
    <property type="component" value="Unassembled WGS sequence"/>
</dbReference>
<comment type="caution">
    <text evidence="1">The sequence shown here is derived from an EMBL/GenBank/DDBJ whole genome shotgun (WGS) entry which is preliminary data.</text>
</comment>
<name>A0ABD0LD10_9CAEN</name>
<accession>A0ABD0LD10</accession>
<keyword evidence="2" id="KW-1185">Reference proteome</keyword>
<evidence type="ECO:0000313" key="1">
    <source>
        <dbReference type="EMBL" id="KAK7497265.1"/>
    </source>
</evidence>
<dbReference type="EMBL" id="JACVVK020000060">
    <property type="protein sequence ID" value="KAK7497265.1"/>
    <property type="molecule type" value="Genomic_DNA"/>
</dbReference>
<gene>
    <name evidence="1" type="ORF">BaRGS_00011559</name>
</gene>
<protein>
    <submittedName>
        <fullName evidence="1">Uncharacterized protein</fullName>
    </submittedName>
</protein>
<evidence type="ECO:0000313" key="2">
    <source>
        <dbReference type="Proteomes" id="UP001519460"/>
    </source>
</evidence>
<organism evidence="1 2">
    <name type="scientific">Batillaria attramentaria</name>
    <dbReference type="NCBI Taxonomy" id="370345"/>
    <lineage>
        <taxon>Eukaryota</taxon>
        <taxon>Metazoa</taxon>
        <taxon>Spiralia</taxon>
        <taxon>Lophotrochozoa</taxon>
        <taxon>Mollusca</taxon>
        <taxon>Gastropoda</taxon>
        <taxon>Caenogastropoda</taxon>
        <taxon>Sorbeoconcha</taxon>
        <taxon>Cerithioidea</taxon>
        <taxon>Batillariidae</taxon>
        <taxon>Batillaria</taxon>
    </lineage>
</organism>